<reference evidence="3 4" key="1">
    <citation type="submission" date="2017-06" db="EMBL/GenBank/DDBJ databases">
        <title>Comparative genomic analysis of Ambrosia Fusariam Clade fungi.</title>
        <authorList>
            <person name="Stajich J.E."/>
            <person name="Carrillo J."/>
            <person name="Kijimoto T."/>
            <person name="Eskalen A."/>
            <person name="O'Donnell K."/>
            <person name="Kasson M."/>
        </authorList>
    </citation>
    <scope>NUCLEOTIDE SEQUENCE [LARGE SCALE GENOMIC DNA]</scope>
    <source>
        <strain evidence="3 4">NRRL62584</strain>
    </source>
</reference>
<name>A0A428Q6V8_9HYPO</name>
<evidence type="ECO:0000313" key="4">
    <source>
        <dbReference type="Proteomes" id="UP000288168"/>
    </source>
</evidence>
<dbReference type="InterPro" id="IPR046539">
    <property type="entry name" value="DUF6604"/>
</dbReference>
<evidence type="ECO:0000313" key="3">
    <source>
        <dbReference type="EMBL" id="RSL61053.1"/>
    </source>
</evidence>
<gene>
    <name evidence="3" type="ORF">CEP54_006429</name>
</gene>
<evidence type="ECO:0000256" key="1">
    <source>
        <dbReference type="SAM" id="MobiDB-lite"/>
    </source>
</evidence>
<dbReference type="PANTHER" id="PTHR38795">
    <property type="entry name" value="DUF6604 DOMAIN-CONTAINING PROTEIN"/>
    <property type="match status" value="1"/>
</dbReference>
<organism evidence="3 4">
    <name type="scientific">Fusarium duplospermum</name>
    <dbReference type="NCBI Taxonomy" id="1325734"/>
    <lineage>
        <taxon>Eukaryota</taxon>
        <taxon>Fungi</taxon>
        <taxon>Dikarya</taxon>
        <taxon>Ascomycota</taxon>
        <taxon>Pezizomycotina</taxon>
        <taxon>Sordariomycetes</taxon>
        <taxon>Hypocreomycetidae</taxon>
        <taxon>Hypocreales</taxon>
        <taxon>Nectriaceae</taxon>
        <taxon>Fusarium</taxon>
        <taxon>Fusarium solani species complex</taxon>
    </lineage>
</organism>
<feature type="compositionally biased region" description="Basic residues" evidence="1">
    <location>
        <begin position="51"/>
        <end position="60"/>
    </location>
</feature>
<dbReference type="Pfam" id="PF20253">
    <property type="entry name" value="DUF6604"/>
    <property type="match status" value="1"/>
</dbReference>
<keyword evidence="4" id="KW-1185">Reference proteome</keyword>
<feature type="domain" description="DUF6604" evidence="2">
    <location>
        <begin position="11"/>
        <end position="159"/>
    </location>
</feature>
<comment type="caution">
    <text evidence="3">The sequence shown here is derived from an EMBL/GenBank/DDBJ whole genome shotgun (WGS) entry which is preliminary data.</text>
</comment>
<feature type="region of interest" description="Disordered" evidence="1">
    <location>
        <begin position="46"/>
        <end position="75"/>
    </location>
</feature>
<accession>A0A428Q6V8</accession>
<dbReference type="EMBL" id="NKCI01000054">
    <property type="protein sequence ID" value="RSL61053.1"/>
    <property type="molecule type" value="Genomic_DNA"/>
</dbReference>
<dbReference type="Proteomes" id="UP000288168">
    <property type="component" value="Unassembled WGS sequence"/>
</dbReference>
<evidence type="ECO:0000259" key="2">
    <source>
        <dbReference type="Pfam" id="PF20253"/>
    </source>
</evidence>
<proteinExistence type="predicted"/>
<dbReference type="AlphaFoldDB" id="A0A428Q6V8"/>
<protein>
    <recommendedName>
        <fullName evidence="2">DUF6604 domain-containing protein</fullName>
    </recommendedName>
</protein>
<dbReference type="PANTHER" id="PTHR38795:SF1">
    <property type="entry name" value="DUF6604 DOMAIN-CONTAINING PROTEIN"/>
    <property type="match status" value="1"/>
</dbReference>
<dbReference type="OrthoDB" id="5238236at2759"/>
<dbReference type="STRING" id="1325734.A0A428Q6V8"/>
<sequence>MLLPQLLGTYRQYKQDTDSVASWLASAAIARGYSADLLATSYSTPAPKTSGRLKGKARAKARSEGASNPKPDNRRKHIIAIKEFVPLASFIAGRRLSVPDIFSTTIDRLITPRSAFGHKLDKTGAKADPESDEKHEYIIGILEAVREALRPRMTPTTAAVALDAAIEASKDTSGDPAQGPGGDLLLYR</sequence>